<feature type="domain" description="Small ribosomal subunit protein eS4 central region" evidence="5">
    <location>
        <begin position="92"/>
        <end position="122"/>
    </location>
</feature>
<dbReference type="EMBL" id="CM007648">
    <property type="protein sequence ID" value="ONM27074.1"/>
    <property type="molecule type" value="Genomic_DNA"/>
</dbReference>
<dbReference type="GO" id="GO:0005840">
    <property type="term" value="C:ribosome"/>
    <property type="evidence" value="ECO:0007669"/>
    <property type="project" value="UniProtKB-KW"/>
</dbReference>
<dbReference type="PANTHER" id="PTHR11581:SF0">
    <property type="entry name" value="SMALL RIBOSOMAL SUBUNIT PROTEIN ES4"/>
    <property type="match status" value="1"/>
</dbReference>
<evidence type="ECO:0000256" key="3">
    <source>
        <dbReference type="ARBA" id="ARBA00022980"/>
    </source>
</evidence>
<gene>
    <name evidence="6" type="ORF">ZEAMMB73_Zm00001d007542</name>
</gene>
<dbReference type="InterPro" id="IPR013845">
    <property type="entry name" value="Ribosomal_eS4_central_region"/>
</dbReference>
<dbReference type="GO" id="GO:0003735">
    <property type="term" value="F:structural constituent of ribosome"/>
    <property type="evidence" value="ECO:0007669"/>
    <property type="project" value="InterPro"/>
</dbReference>
<evidence type="ECO:0000313" key="6">
    <source>
        <dbReference type="EMBL" id="ONM27074.1"/>
    </source>
</evidence>
<evidence type="ECO:0000256" key="4">
    <source>
        <dbReference type="ARBA" id="ARBA00023274"/>
    </source>
</evidence>
<dbReference type="STRING" id="4577.A0A1D6F758"/>
<dbReference type="PANTHER" id="PTHR11581">
    <property type="entry name" value="30S/40S RIBOSOMAL PROTEIN S4"/>
    <property type="match status" value="1"/>
</dbReference>
<dbReference type="Pfam" id="PF00900">
    <property type="entry name" value="Ribosomal_S4e"/>
    <property type="match status" value="1"/>
</dbReference>
<evidence type="ECO:0000259" key="5">
    <source>
        <dbReference type="Pfam" id="PF00900"/>
    </source>
</evidence>
<dbReference type="InParanoid" id="A0A1D6F758"/>
<dbReference type="InterPro" id="IPR000876">
    <property type="entry name" value="Ribosomal_eS4"/>
</dbReference>
<reference evidence="6" key="1">
    <citation type="submission" date="2015-12" db="EMBL/GenBank/DDBJ databases">
        <title>Update maize B73 reference genome by single molecule sequencing technologies.</title>
        <authorList>
            <consortium name="Maize Genome Sequencing Project"/>
            <person name="Ware D."/>
        </authorList>
    </citation>
    <scope>NUCLEOTIDE SEQUENCE [LARGE SCALE GENOMIC DNA]</scope>
    <source>
        <tissue evidence="6">Seedling</tissue>
    </source>
</reference>
<dbReference type="ExpressionAtlas" id="A0A1D6F758">
    <property type="expression patterns" value="baseline and differential"/>
</dbReference>
<dbReference type="InterPro" id="IPR016024">
    <property type="entry name" value="ARM-type_fold"/>
</dbReference>
<sequence>MIFHIPIGLSLVLEFKLGGVKMENVYKATVGAIAQNGYYVAYDGWGNREEVLKRDIPWEHYMSTKLISGTCLQLLRRYDHKPESQLAPLLEEFKLCKVRSVQFGQKGIPYLNTYDDRTIRYPTLSSRPTTPSRSIWRPTRSWTSSSCICPFMDFTKLYT</sequence>
<accession>A0A1D6F758</accession>
<dbReference type="PaxDb" id="4577-GRMZM2G477771_P01"/>
<evidence type="ECO:0000256" key="2">
    <source>
        <dbReference type="ARBA" id="ARBA00022884"/>
    </source>
</evidence>
<keyword evidence="3" id="KW-0689">Ribosomal protein</keyword>
<dbReference type="AlphaFoldDB" id="A0A1D6F758"/>
<keyword evidence="4" id="KW-0687">Ribonucleoprotein</keyword>
<dbReference type="GO" id="GO:1990904">
    <property type="term" value="C:ribonucleoprotein complex"/>
    <property type="evidence" value="ECO:0007669"/>
    <property type="project" value="UniProtKB-KW"/>
</dbReference>
<dbReference type="InterPro" id="IPR038237">
    <property type="entry name" value="Ribosomal_eS4_central_sf"/>
</dbReference>
<dbReference type="Gene3D" id="2.40.50.740">
    <property type="match status" value="1"/>
</dbReference>
<dbReference type="GO" id="GO:0006412">
    <property type="term" value="P:translation"/>
    <property type="evidence" value="ECO:0007669"/>
    <property type="project" value="InterPro"/>
</dbReference>
<dbReference type="GO" id="GO:0019843">
    <property type="term" value="F:rRNA binding"/>
    <property type="evidence" value="ECO:0007669"/>
    <property type="project" value="UniProtKB-KW"/>
</dbReference>
<evidence type="ECO:0000256" key="1">
    <source>
        <dbReference type="ARBA" id="ARBA00022730"/>
    </source>
</evidence>
<name>A0A1D6F758_MAIZE</name>
<protein>
    <recommendedName>
        <fullName evidence="5">Small ribosomal subunit protein eS4 central region domain-containing protein</fullName>
    </recommendedName>
</protein>
<organism evidence="6">
    <name type="scientific">Zea mays</name>
    <name type="common">Maize</name>
    <dbReference type="NCBI Taxonomy" id="4577"/>
    <lineage>
        <taxon>Eukaryota</taxon>
        <taxon>Viridiplantae</taxon>
        <taxon>Streptophyta</taxon>
        <taxon>Embryophyta</taxon>
        <taxon>Tracheophyta</taxon>
        <taxon>Spermatophyta</taxon>
        <taxon>Magnoliopsida</taxon>
        <taxon>Liliopsida</taxon>
        <taxon>Poales</taxon>
        <taxon>Poaceae</taxon>
        <taxon>PACMAD clade</taxon>
        <taxon>Panicoideae</taxon>
        <taxon>Andropogonodae</taxon>
        <taxon>Andropogoneae</taxon>
        <taxon>Tripsacinae</taxon>
        <taxon>Zea</taxon>
    </lineage>
</organism>
<keyword evidence="1" id="KW-0699">rRNA-binding</keyword>
<keyword evidence="2" id="KW-0694">RNA-binding</keyword>
<proteinExistence type="predicted"/>
<dbReference type="SUPFAM" id="SSF48371">
    <property type="entry name" value="ARM repeat"/>
    <property type="match status" value="1"/>
</dbReference>